<keyword evidence="10 13" id="KW-1133">Transmembrane helix</keyword>
<evidence type="ECO:0000259" key="16">
    <source>
        <dbReference type="PROSITE" id="PS50885"/>
    </source>
</evidence>
<name>A0ABV1M4A7_9NEIS</name>
<dbReference type="PRINTS" id="PR00344">
    <property type="entry name" value="BCTRLSENSOR"/>
</dbReference>
<gene>
    <name evidence="17" type="ORF">ABNW52_10585</name>
</gene>
<evidence type="ECO:0000313" key="18">
    <source>
        <dbReference type="Proteomes" id="UP001433638"/>
    </source>
</evidence>
<organism evidence="17 18">
    <name type="scientific">Vogesella oryzagri</name>
    <dbReference type="NCBI Taxonomy" id="3160864"/>
    <lineage>
        <taxon>Bacteria</taxon>
        <taxon>Pseudomonadati</taxon>
        <taxon>Pseudomonadota</taxon>
        <taxon>Betaproteobacteria</taxon>
        <taxon>Neisseriales</taxon>
        <taxon>Chromobacteriaceae</taxon>
        <taxon>Vogesella</taxon>
    </lineage>
</organism>
<keyword evidence="11" id="KW-0902">Two-component regulatory system</keyword>
<dbReference type="EMBL" id="JBEFLD010000005">
    <property type="protein sequence ID" value="MEQ6291054.1"/>
    <property type="molecule type" value="Genomic_DNA"/>
</dbReference>
<dbReference type="InterPro" id="IPR017232">
    <property type="entry name" value="NtrY"/>
</dbReference>
<evidence type="ECO:0000259" key="14">
    <source>
        <dbReference type="PROSITE" id="PS50109"/>
    </source>
</evidence>
<dbReference type="Pfam" id="PF02518">
    <property type="entry name" value="HATPase_c"/>
    <property type="match status" value="1"/>
</dbReference>
<proteinExistence type="predicted"/>
<dbReference type="Gene3D" id="3.30.450.20">
    <property type="entry name" value="PAS domain"/>
    <property type="match status" value="1"/>
</dbReference>
<evidence type="ECO:0000256" key="4">
    <source>
        <dbReference type="ARBA" id="ARBA00022553"/>
    </source>
</evidence>
<evidence type="ECO:0000256" key="5">
    <source>
        <dbReference type="ARBA" id="ARBA00022679"/>
    </source>
</evidence>
<feature type="transmembrane region" description="Helical" evidence="13">
    <location>
        <begin position="86"/>
        <end position="108"/>
    </location>
</feature>
<dbReference type="Gene3D" id="3.30.565.10">
    <property type="entry name" value="Histidine kinase-like ATPase, C-terminal domain"/>
    <property type="match status" value="1"/>
</dbReference>
<dbReference type="PANTHER" id="PTHR42878">
    <property type="entry name" value="TWO-COMPONENT HISTIDINE KINASE"/>
    <property type="match status" value="1"/>
</dbReference>
<evidence type="ECO:0000256" key="9">
    <source>
        <dbReference type="ARBA" id="ARBA00022840"/>
    </source>
</evidence>
<comment type="caution">
    <text evidence="17">The sequence shown here is derived from an EMBL/GenBank/DDBJ whole genome shotgun (WGS) entry which is preliminary data.</text>
</comment>
<dbReference type="SUPFAM" id="SSF55874">
    <property type="entry name" value="ATPase domain of HSP90 chaperone/DNA topoisomerase II/histidine kinase"/>
    <property type="match status" value="1"/>
</dbReference>
<dbReference type="SUPFAM" id="SSF55785">
    <property type="entry name" value="PYP-like sensor domain (PAS domain)"/>
    <property type="match status" value="1"/>
</dbReference>
<dbReference type="InterPro" id="IPR003661">
    <property type="entry name" value="HisK_dim/P_dom"/>
</dbReference>
<protein>
    <recommendedName>
        <fullName evidence="3">histidine kinase</fullName>
        <ecNumber evidence="3">2.7.13.3</ecNumber>
    </recommendedName>
</protein>
<keyword evidence="6 13" id="KW-0812">Transmembrane</keyword>
<dbReference type="InterPro" id="IPR036097">
    <property type="entry name" value="HisK_dim/P_sf"/>
</dbReference>
<evidence type="ECO:0000256" key="1">
    <source>
        <dbReference type="ARBA" id="ARBA00000085"/>
    </source>
</evidence>
<dbReference type="PROSITE" id="PS50109">
    <property type="entry name" value="HIS_KIN"/>
    <property type="match status" value="1"/>
</dbReference>
<dbReference type="Proteomes" id="UP001433638">
    <property type="component" value="Unassembled WGS sequence"/>
</dbReference>
<evidence type="ECO:0000256" key="13">
    <source>
        <dbReference type="SAM" id="Phobius"/>
    </source>
</evidence>
<dbReference type="PROSITE" id="PS50885">
    <property type="entry name" value="HAMP"/>
    <property type="match status" value="1"/>
</dbReference>
<keyword evidence="12 13" id="KW-0472">Membrane</keyword>
<dbReference type="GO" id="GO:0005524">
    <property type="term" value="F:ATP binding"/>
    <property type="evidence" value="ECO:0007669"/>
    <property type="project" value="UniProtKB-KW"/>
</dbReference>
<evidence type="ECO:0000313" key="17">
    <source>
        <dbReference type="EMBL" id="MEQ6291054.1"/>
    </source>
</evidence>
<evidence type="ECO:0000256" key="3">
    <source>
        <dbReference type="ARBA" id="ARBA00012438"/>
    </source>
</evidence>
<evidence type="ECO:0000259" key="15">
    <source>
        <dbReference type="PROSITE" id="PS50112"/>
    </source>
</evidence>
<feature type="transmembrane region" description="Helical" evidence="13">
    <location>
        <begin position="283"/>
        <end position="306"/>
    </location>
</feature>
<dbReference type="SMART" id="SM00388">
    <property type="entry name" value="HisKA"/>
    <property type="match status" value="1"/>
</dbReference>
<keyword evidence="4" id="KW-0597">Phosphoprotein</keyword>
<comment type="subcellular location">
    <subcellularLocation>
        <location evidence="2">Membrane</location>
        <topology evidence="2">Multi-pass membrane protein</topology>
    </subcellularLocation>
</comment>
<dbReference type="InterPro" id="IPR003594">
    <property type="entry name" value="HATPase_dom"/>
</dbReference>
<evidence type="ECO:0000256" key="11">
    <source>
        <dbReference type="ARBA" id="ARBA00023012"/>
    </source>
</evidence>
<keyword evidence="5" id="KW-0808">Transferase</keyword>
<dbReference type="CDD" id="cd00082">
    <property type="entry name" value="HisKA"/>
    <property type="match status" value="1"/>
</dbReference>
<sequence length="714" mass="78865">MDPGDGRGGQLMRYPAIAAALGVVLMYLLAISTGNTSKLAEYYWWVFGLNALGLAGLIGVVVRQVLRLRRRVKSREFGAKLTQKMVMMFTVVALLPGMLVFTVSAQFLTRSIESWFNVQVETALDRGLELGRNALGYVLTDLSRKARVVSNDIADQSERELTSRLARLREQLGVEEIAVYTRQGKLVSFAGPDELRYLPRAPDYELLRSLQSRKLHESIDNDARSGLLLKVLLPYRSFVTDEALVVQIIQPAPAQIARDAELIEEARTDYRQLVLARDGLKTFYMLTLALVFLLALTAALAFALFISERLSAPLSELAAGTRAVAQGDYSKRHPVYRKDELGILTTMFNRMTQQLEEARHAADENRRLLEAGKLYLESILANLSAGVVAFDSNWNLRAANTSAGRILGVNFEALATEELQVWPVLRPELTPLVDTILREAANVNPHDWQQQIDYSGANGQRQLVVRGAVLPERSGTGYVVVFDDITELGRAQRDAAWGEVAKRLAHEIRNPLTPIQLSAERLAMKLADKLEGADADMLRRATDTIIKQVTALKGMVDAFRDYARAPRTKLGPLELNTLIREVLTLYESNPALRAELCAEPLPLMGDAALLRQVLHNLLQNAQDAVLDADIPMIHISSRLEGRNALVCVQDNGAGFSADILHRAFEPYVTSKAKGTGLGLAVVKKIVEEHHGQIQLANGDSGGARILLTLPMLEA</sequence>
<evidence type="ECO:0000256" key="12">
    <source>
        <dbReference type="ARBA" id="ARBA00023136"/>
    </source>
</evidence>
<dbReference type="InterPro" id="IPR003660">
    <property type="entry name" value="HAMP_dom"/>
</dbReference>
<dbReference type="Pfam" id="PF00512">
    <property type="entry name" value="HisKA"/>
    <property type="match status" value="1"/>
</dbReference>
<dbReference type="InterPro" id="IPR004358">
    <property type="entry name" value="Sig_transdc_His_kin-like_C"/>
</dbReference>
<dbReference type="Gene3D" id="6.10.340.10">
    <property type="match status" value="1"/>
</dbReference>
<dbReference type="InterPro" id="IPR000014">
    <property type="entry name" value="PAS"/>
</dbReference>
<dbReference type="CDD" id="cd06225">
    <property type="entry name" value="HAMP"/>
    <property type="match status" value="1"/>
</dbReference>
<feature type="domain" description="PAS" evidence="15">
    <location>
        <begin position="372"/>
        <end position="444"/>
    </location>
</feature>
<reference evidence="17" key="1">
    <citation type="submission" date="2024-06" db="EMBL/GenBank/DDBJ databases">
        <title>Genome sequence of Vogesella sp. MAHUQ-64.</title>
        <authorList>
            <person name="Huq M.A."/>
        </authorList>
    </citation>
    <scope>NUCLEOTIDE SEQUENCE</scope>
    <source>
        <strain evidence="17">MAHUQ-64</strain>
    </source>
</reference>
<dbReference type="InterPro" id="IPR036890">
    <property type="entry name" value="HATPase_C_sf"/>
</dbReference>
<comment type="catalytic activity">
    <reaction evidence="1">
        <text>ATP + protein L-histidine = ADP + protein N-phospho-L-histidine.</text>
        <dbReference type="EC" id="2.7.13.3"/>
    </reaction>
</comment>
<feature type="domain" description="Histidine kinase" evidence="14">
    <location>
        <begin position="503"/>
        <end position="713"/>
    </location>
</feature>
<keyword evidence="18" id="KW-1185">Reference proteome</keyword>
<keyword evidence="8" id="KW-0418">Kinase</keyword>
<dbReference type="EC" id="2.7.13.3" evidence="3"/>
<dbReference type="InterPro" id="IPR050351">
    <property type="entry name" value="BphY/WalK/GraS-like"/>
</dbReference>
<dbReference type="Pfam" id="PF00672">
    <property type="entry name" value="HAMP"/>
    <property type="match status" value="1"/>
</dbReference>
<keyword evidence="7" id="KW-0547">Nucleotide-binding</keyword>
<dbReference type="SMART" id="SM00387">
    <property type="entry name" value="HATPase_c"/>
    <property type="match status" value="1"/>
</dbReference>
<feature type="transmembrane region" description="Helical" evidence="13">
    <location>
        <begin position="12"/>
        <end position="30"/>
    </location>
</feature>
<dbReference type="SMART" id="SM00304">
    <property type="entry name" value="HAMP"/>
    <property type="match status" value="1"/>
</dbReference>
<dbReference type="PIRSF" id="PIRSF037532">
    <property type="entry name" value="STHK_NtrY"/>
    <property type="match status" value="1"/>
</dbReference>
<dbReference type="InterPro" id="IPR005467">
    <property type="entry name" value="His_kinase_dom"/>
</dbReference>
<dbReference type="Pfam" id="PF08448">
    <property type="entry name" value="PAS_4"/>
    <property type="match status" value="1"/>
</dbReference>
<dbReference type="PANTHER" id="PTHR42878:SF7">
    <property type="entry name" value="SENSOR HISTIDINE KINASE GLRK"/>
    <property type="match status" value="1"/>
</dbReference>
<evidence type="ECO:0000256" key="10">
    <source>
        <dbReference type="ARBA" id="ARBA00022989"/>
    </source>
</evidence>
<evidence type="ECO:0000256" key="8">
    <source>
        <dbReference type="ARBA" id="ARBA00022777"/>
    </source>
</evidence>
<dbReference type="SUPFAM" id="SSF47384">
    <property type="entry name" value="Homodimeric domain of signal transducing histidine kinase"/>
    <property type="match status" value="1"/>
</dbReference>
<dbReference type="Gene3D" id="1.10.287.130">
    <property type="match status" value="1"/>
</dbReference>
<dbReference type="InterPro" id="IPR035965">
    <property type="entry name" value="PAS-like_dom_sf"/>
</dbReference>
<accession>A0ABV1M4A7</accession>
<evidence type="ECO:0000256" key="2">
    <source>
        <dbReference type="ARBA" id="ARBA00004141"/>
    </source>
</evidence>
<dbReference type="SUPFAM" id="SSF158472">
    <property type="entry name" value="HAMP domain-like"/>
    <property type="match status" value="1"/>
</dbReference>
<feature type="domain" description="HAMP" evidence="16">
    <location>
        <begin position="308"/>
        <end position="360"/>
    </location>
</feature>
<keyword evidence="9 17" id="KW-0067">ATP-binding</keyword>
<feature type="transmembrane region" description="Helical" evidence="13">
    <location>
        <begin position="42"/>
        <end position="66"/>
    </location>
</feature>
<dbReference type="PROSITE" id="PS50112">
    <property type="entry name" value="PAS"/>
    <property type="match status" value="1"/>
</dbReference>
<dbReference type="RefSeq" id="WP_349587333.1">
    <property type="nucleotide sequence ID" value="NZ_JBEFLD010000005.1"/>
</dbReference>
<dbReference type="InterPro" id="IPR013656">
    <property type="entry name" value="PAS_4"/>
</dbReference>
<evidence type="ECO:0000256" key="6">
    <source>
        <dbReference type="ARBA" id="ARBA00022692"/>
    </source>
</evidence>
<evidence type="ECO:0000256" key="7">
    <source>
        <dbReference type="ARBA" id="ARBA00022741"/>
    </source>
</evidence>